<feature type="compositionally biased region" description="Basic and acidic residues" evidence="2">
    <location>
        <begin position="48"/>
        <end position="63"/>
    </location>
</feature>
<evidence type="ECO:0000313" key="3">
    <source>
        <dbReference type="EMBL" id="MBC6679685.1"/>
    </source>
</evidence>
<dbReference type="RefSeq" id="WP_187302793.1">
    <property type="nucleotide sequence ID" value="NZ_JACRYT010000006.1"/>
</dbReference>
<accession>A0A923NN86</accession>
<feature type="region of interest" description="Disordered" evidence="2">
    <location>
        <begin position="48"/>
        <end position="72"/>
    </location>
</feature>
<dbReference type="Proteomes" id="UP000602647">
    <property type="component" value="Unassembled WGS sequence"/>
</dbReference>
<evidence type="ECO:0000256" key="2">
    <source>
        <dbReference type="SAM" id="MobiDB-lite"/>
    </source>
</evidence>
<protein>
    <submittedName>
        <fullName evidence="3">Uncharacterized protein</fullName>
    </submittedName>
</protein>
<keyword evidence="1" id="KW-0175">Coiled coil</keyword>
<comment type="caution">
    <text evidence="3">The sequence shown here is derived from an EMBL/GenBank/DDBJ whole genome shotgun (WGS) entry which is preliminary data.</text>
</comment>
<proteinExistence type="predicted"/>
<sequence>MKFITEEDLRDLYKRQPFTNYDLQPGERLTPGARQFLVDRGIDMYDRNDPFTGKKESAVKTEEPDPAPLGERKKKKFCSRVKSLQALFLLTAEELLQRDVCMAQQVTELYRQFSHFGKVPEGTCSAGNLTCNACSGINSDNFAENLGDCFEITEFHMQMEKGREMLLLARLRSELEELELDLEDFLEDEGLRGQVAGALNQIINTLSQMICGALGGKECQRNM</sequence>
<evidence type="ECO:0000313" key="4">
    <source>
        <dbReference type="Proteomes" id="UP000602647"/>
    </source>
</evidence>
<dbReference type="EMBL" id="JACRYT010000006">
    <property type="protein sequence ID" value="MBC6679685.1"/>
    <property type="molecule type" value="Genomic_DNA"/>
</dbReference>
<dbReference type="AlphaFoldDB" id="A0A923NN86"/>
<gene>
    <name evidence="3" type="ORF">H9L42_07580</name>
</gene>
<keyword evidence="4" id="KW-1185">Reference proteome</keyword>
<evidence type="ECO:0000256" key="1">
    <source>
        <dbReference type="SAM" id="Coils"/>
    </source>
</evidence>
<reference evidence="3" key="1">
    <citation type="submission" date="2020-08" db="EMBL/GenBank/DDBJ databases">
        <title>Genome public.</title>
        <authorList>
            <person name="Liu C."/>
            <person name="Sun Q."/>
        </authorList>
    </citation>
    <scope>NUCLEOTIDE SEQUENCE</scope>
    <source>
        <strain evidence="3">BX12</strain>
    </source>
</reference>
<name>A0A923NN86_9FIRM</name>
<organism evidence="3 4">
    <name type="scientific">Zhenpiania hominis</name>
    <dbReference type="NCBI Taxonomy" id="2763644"/>
    <lineage>
        <taxon>Bacteria</taxon>
        <taxon>Bacillati</taxon>
        <taxon>Bacillota</taxon>
        <taxon>Clostridia</taxon>
        <taxon>Peptostreptococcales</taxon>
        <taxon>Anaerovoracaceae</taxon>
        <taxon>Zhenpiania</taxon>
    </lineage>
</organism>
<feature type="coiled-coil region" evidence="1">
    <location>
        <begin position="161"/>
        <end position="188"/>
    </location>
</feature>